<name>A0A3D8SRZ2_9HELO</name>
<dbReference type="AlphaFoldDB" id="A0A3D8SRZ2"/>
<organism evidence="1 2">
    <name type="scientific">Coleophoma cylindrospora</name>
    <dbReference type="NCBI Taxonomy" id="1849047"/>
    <lineage>
        <taxon>Eukaryota</taxon>
        <taxon>Fungi</taxon>
        <taxon>Dikarya</taxon>
        <taxon>Ascomycota</taxon>
        <taxon>Pezizomycotina</taxon>
        <taxon>Leotiomycetes</taxon>
        <taxon>Helotiales</taxon>
        <taxon>Dermateaceae</taxon>
        <taxon>Coleophoma</taxon>
    </lineage>
</organism>
<evidence type="ECO:0000313" key="2">
    <source>
        <dbReference type="Proteomes" id="UP000256645"/>
    </source>
</evidence>
<comment type="caution">
    <text evidence="1">The sequence shown here is derived from an EMBL/GenBank/DDBJ whole genome shotgun (WGS) entry which is preliminary data.</text>
</comment>
<reference evidence="1 2" key="1">
    <citation type="journal article" date="2018" name="IMA Fungus">
        <title>IMA Genome-F 9: Draft genome sequence of Annulohypoxylon stygium, Aspergillus mulundensis, Berkeleyomyces basicola (syn. Thielaviopsis basicola), Ceratocystis smalleyi, two Cercospora beticola strains, Coleophoma cylindrospora, Fusarium fracticaudum, Phialophora cf. hyalina, and Morchella septimelata.</title>
        <authorList>
            <person name="Wingfield B.D."/>
            <person name="Bills G.F."/>
            <person name="Dong Y."/>
            <person name="Huang W."/>
            <person name="Nel W.J."/>
            <person name="Swalarsk-Parry B.S."/>
            <person name="Vaghefi N."/>
            <person name="Wilken P.M."/>
            <person name="An Z."/>
            <person name="de Beer Z.W."/>
            <person name="De Vos L."/>
            <person name="Chen L."/>
            <person name="Duong T.A."/>
            <person name="Gao Y."/>
            <person name="Hammerbacher A."/>
            <person name="Kikkert J.R."/>
            <person name="Li Y."/>
            <person name="Li H."/>
            <person name="Li K."/>
            <person name="Li Q."/>
            <person name="Liu X."/>
            <person name="Ma X."/>
            <person name="Naidoo K."/>
            <person name="Pethybridge S.J."/>
            <person name="Sun J."/>
            <person name="Steenkamp E.T."/>
            <person name="van der Nest M.A."/>
            <person name="van Wyk S."/>
            <person name="Wingfield M.J."/>
            <person name="Xiong C."/>
            <person name="Yue Q."/>
            <person name="Zhang X."/>
        </authorList>
    </citation>
    <scope>NUCLEOTIDE SEQUENCE [LARGE SCALE GENOMIC DNA]</scope>
    <source>
        <strain evidence="1 2">BP6252</strain>
    </source>
</reference>
<accession>A0A3D8SRZ2</accession>
<gene>
    <name evidence="1" type="ORF">BP6252_01115</name>
</gene>
<dbReference type="Proteomes" id="UP000256645">
    <property type="component" value="Unassembled WGS sequence"/>
</dbReference>
<sequence length="114" mass="12425">MYVGSSHSICCGNAGLAAPIPPGQHPPWQIVWLRRLCRGLTPQARENGSRLDHWLVVTAPQRWNSSPGLRPYETQACGGVETVLYMADPNCEPHRGHSPALAWLLDAADGTKMA</sequence>
<protein>
    <submittedName>
        <fullName evidence="1">Uncharacterized protein</fullName>
    </submittedName>
</protein>
<proteinExistence type="predicted"/>
<evidence type="ECO:0000313" key="1">
    <source>
        <dbReference type="EMBL" id="RDW89083.1"/>
    </source>
</evidence>
<keyword evidence="2" id="KW-1185">Reference proteome</keyword>
<dbReference type="EMBL" id="PDLM01000001">
    <property type="protein sequence ID" value="RDW89083.1"/>
    <property type="molecule type" value="Genomic_DNA"/>
</dbReference>